<proteinExistence type="inferred from homology"/>
<dbReference type="OrthoDB" id="18170at2759"/>
<comment type="caution">
    <text evidence="12">The sequence shown here is derived from an EMBL/GenBank/DDBJ whole genome shotgun (WGS) entry which is preliminary data.</text>
</comment>
<gene>
    <name evidence="12" type="ORF">FHL15_007487</name>
</gene>
<comment type="subcellular location">
    <subcellularLocation>
        <location evidence="2">Membrane</location>
        <topology evidence="2">Multi-pass membrane protein</topology>
    </subcellularLocation>
</comment>
<dbReference type="STRING" id="2512241.A0A553HUT4"/>
<evidence type="ECO:0000256" key="5">
    <source>
        <dbReference type="ARBA" id="ARBA00022679"/>
    </source>
</evidence>
<evidence type="ECO:0000256" key="1">
    <source>
        <dbReference type="ARBA" id="ARBA00001946"/>
    </source>
</evidence>
<evidence type="ECO:0000256" key="7">
    <source>
        <dbReference type="ARBA" id="ARBA00022989"/>
    </source>
</evidence>
<dbReference type="Pfam" id="PF01040">
    <property type="entry name" value="UbiA"/>
    <property type="match status" value="1"/>
</dbReference>
<evidence type="ECO:0000256" key="3">
    <source>
        <dbReference type="ARBA" id="ARBA00004721"/>
    </source>
</evidence>
<feature type="transmembrane region" description="Helical" evidence="11">
    <location>
        <begin position="260"/>
        <end position="278"/>
    </location>
</feature>
<evidence type="ECO:0000256" key="9">
    <source>
        <dbReference type="ARBA" id="ARBA00023180"/>
    </source>
</evidence>
<dbReference type="Gene3D" id="1.10.357.140">
    <property type="entry name" value="UbiA prenyltransferase"/>
    <property type="match status" value="1"/>
</dbReference>
<dbReference type="CDD" id="cd13959">
    <property type="entry name" value="PT_UbiA_COQ2"/>
    <property type="match status" value="1"/>
</dbReference>
<accession>A0A553HUT4</accession>
<dbReference type="InterPro" id="IPR000537">
    <property type="entry name" value="UbiA_prenyltransferase"/>
</dbReference>
<evidence type="ECO:0000256" key="6">
    <source>
        <dbReference type="ARBA" id="ARBA00022692"/>
    </source>
</evidence>
<keyword evidence="6 11" id="KW-0812">Transmembrane</keyword>
<keyword evidence="13" id="KW-1185">Reference proteome</keyword>
<sequence length="348" mass="38537">MSHPKTTSPPRQPHNLPAEYTLPTSGVLSYVPKSWVPYGELARVDKPTGIFHFYFPNMIGTLYAACIIGSAVRPDKLLYKNLVLFIGTFFFRSAACAWNDNMDREYDRHVPRCRLRPLARGALSPIQGHVCTIVLTTFALCFIYILPANCWLISVPNVILATCYPFAKRFTDFPQAVLGVQQAMGLFIGAGTIITDSEHFFGAERERNAARHFWALGALYLAIVCWEVIVDTVYAQQDVEHDAKAGVRSMALRFRNSGKALLLSISLLQTLFLVVTGICAGFGPGYMTISCGGVIGALAYMLRTINLSDPRECAWFFKVGHWYVNLAMAGGLLIQYRGLCVIPFASGT</sequence>
<dbReference type="GO" id="GO:0008412">
    <property type="term" value="F:4-hydroxybenzoate polyprenyltransferase activity"/>
    <property type="evidence" value="ECO:0007669"/>
    <property type="project" value="TreeGrafter"/>
</dbReference>
<name>A0A553HUT4_9PEZI</name>
<dbReference type="InterPro" id="IPR044878">
    <property type="entry name" value="UbiA_sf"/>
</dbReference>
<evidence type="ECO:0000256" key="10">
    <source>
        <dbReference type="ARBA" id="ARBA00075214"/>
    </source>
</evidence>
<evidence type="ECO:0000256" key="2">
    <source>
        <dbReference type="ARBA" id="ARBA00004141"/>
    </source>
</evidence>
<evidence type="ECO:0000256" key="8">
    <source>
        <dbReference type="ARBA" id="ARBA00023136"/>
    </source>
</evidence>
<organism evidence="12 13">
    <name type="scientific">Xylaria flabelliformis</name>
    <dbReference type="NCBI Taxonomy" id="2512241"/>
    <lineage>
        <taxon>Eukaryota</taxon>
        <taxon>Fungi</taxon>
        <taxon>Dikarya</taxon>
        <taxon>Ascomycota</taxon>
        <taxon>Pezizomycotina</taxon>
        <taxon>Sordariomycetes</taxon>
        <taxon>Xylariomycetidae</taxon>
        <taxon>Xylariales</taxon>
        <taxon>Xylariaceae</taxon>
        <taxon>Xylaria</taxon>
    </lineage>
</organism>
<feature type="transmembrane region" description="Helical" evidence="11">
    <location>
        <begin position="322"/>
        <end position="345"/>
    </location>
</feature>
<dbReference type="PANTHER" id="PTHR11048:SF28">
    <property type="entry name" value="4-HYDROXYBENZOATE POLYPRENYLTRANSFERASE, MITOCHONDRIAL"/>
    <property type="match status" value="1"/>
</dbReference>
<feature type="transmembrane region" description="Helical" evidence="11">
    <location>
        <begin position="176"/>
        <end position="194"/>
    </location>
</feature>
<comment type="similarity">
    <text evidence="4">Belongs to the UbiA prenyltransferase family.</text>
</comment>
<evidence type="ECO:0000313" key="13">
    <source>
        <dbReference type="Proteomes" id="UP000319160"/>
    </source>
</evidence>
<comment type="pathway">
    <text evidence="3">Secondary metabolite biosynthesis; terpenoid biosynthesis.</text>
</comment>
<reference evidence="13" key="1">
    <citation type="submission" date="2019-06" db="EMBL/GenBank/DDBJ databases">
        <title>Draft genome sequence of the griseofulvin-producing fungus Xylaria cubensis strain G536.</title>
        <authorList>
            <person name="Mead M.E."/>
            <person name="Raja H.A."/>
            <person name="Steenwyk J.L."/>
            <person name="Knowles S.L."/>
            <person name="Oberlies N.H."/>
            <person name="Rokas A."/>
        </authorList>
    </citation>
    <scope>NUCLEOTIDE SEQUENCE [LARGE SCALE GENOMIC DNA]</scope>
    <source>
        <strain evidence="13">G536</strain>
    </source>
</reference>
<feature type="transmembrane region" description="Helical" evidence="11">
    <location>
        <begin position="214"/>
        <end position="234"/>
    </location>
</feature>
<dbReference type="FunFam" id="1.20.120.1780:FF:000001">
    <property type="entry name" value="4-hydroxybenzoate octaprenyltransferase"/>
    <property type="match status" value="1"/>
</dbReference>
<feature type="transmembrane region" description="Helical" evidence="11">
    <location>
        <begin position="53"/>
        <end position="72"/>
    </location>
</feature>
<dbReference type="GO" id="GO:0006744">
    <property type="term" value="P:ubiquinone biosynthetic process"/>
    <property type="evidence" value="ECO:0007669"/>
    <property type="project" value="TreeGrafter"/>
</dbReference>
<dbReference type="GO" id="GO:0005743">
    <property type="term" value="C:mitochondrial inner membrane"/>
    <property type="evidence" value="ECO:0007669"/>
    <property type="project" value="TreeGrafter"/>
</dbReference>
<dbReference type="AlphaFoldDB" id="A0A553HUT4"/>
<feature type="transmembrane region" description="Helical" evidence="11">
    <location>
        <begin position="78"/>
        <end position="98"/>
    </location>
</feature>
<dbReference type="Gene3D" id="1.20.120.1780">
    <property type="entry name" value="UbiA prenyltransferase"/>
    <property type="match status" value="1"/>
</dbReference>
<dbReference type="EMBL" id="VFLP01000043">
    <property type="protein sequence ID" value="TRX91705.1"/>
    <property type="molecule type" value="Genomic_DNA"/>
</dbReference>
<evidence type="ECO:0000256" key="11">
    <source>
        <dbReference type="SAM" id="Phobius"/>
    </source>
</evidence>
<keyword evidence="9" id="KW-0325">Glycoprotein</keyword>
<evidence type="ECO:0000313" key="12">
    <source>
        <dbReference type="EMBL" id="TRX91705.1"/>
    </source>
</evidence>
<dbReference type="InterPro" id="IPR039653">
    <property type="entry name" value="Prenyltransferase"/>
</dbReference>
<keyword evidence="7 11" id="KW-1133">Transmembrane helix</keyword>
<keyword evidence="5" id="KW-0808">Transferase</keyword>
<protein>
    <recommendedName>
        <fullName evidence="10">Diterpenoid pyrone biosynthesis cluster protein C</fullName>
    </recommendedName>
</protein>
<dbReference type="FunFam" id="1.10.357.140:FF:000008">
    <property type="entry name" value="4-hydroxybenzoate octaprenyltransferase"/>
    <property type="match status" value="1"/>
</dbReference>
<feature type="transmembrane region" description="Helical" evidence="11">
    <location>
        <begin position="118"/>
        <end position="145"/>
    </location>
</feature>
<dbReference type="PANTHER" id="PTHR11048">
    <property type="entry name" value="PRENYLTRANSFERASES"/>
    <property type="match status" value="1"/>
</dbReference>
<evidence type="ECO:0000256" key="4">
    <source>
        <dbReference type="ARBA" id="ARBA00005985"/>
    </source>
</evidence>
<keyword evidence="8 11" id="KW-0472">Membrane</keyword>
<feature type="transmembrane region" description="Helical" evidence="11">
    <location>
        <begin position="284"/>
        <end position="302"/>
    </location>
</feature>
<dbReference type="Proteomes" id="UP000319160">
    <property type="component" value="Unassembled WGS sequence"/>
</dbReference>
<comment type="cofactor">
    <cofactor evidence="1">
        <name>Mg(2+)</name>
        <dbReference type="ChEBI" id="CHEBI:18420"/>
    </cofactor>
</comment>